<dbReference type="GO" id="GO:0000166">
    <property type="term" value="F:nucleotide binding"/>
    <property type="evidence" value="ECO:0007669"/>
    <property type="project" value="UniProtKB-KW"/>
</dbReference>
<dbReference type="InterPro" id="IPR004136">
    <property type="entry name" value="NMO"/>
</dbReference>
<dbReference type="GO" id="GO:0009636">
    <property type="term" value="P:response to toxic substance"/>
    <property type="evidence" value="ECO:0007669"/>
    <property type="project" value="UniProtKB-KW"/>
</dbReference>
<evidence type="ECO:0000313" key="13">
    <source>
        <dbReference type="Proteomes" id="UP000237682"/>
    </source>
</evidence>
<comment type="cofactor">
    <cofactor evidence="1">
        <name>FMN</name>
        <dbReference type="ChEBI" id="CHEBI:58210"/>
    </cofactor>
</comment>
<dbReference type="GO" id="GO:0051213">
    <property type="term" value="F:dioxygenase activity"/>
    <property type="evidence" value="ECO:0007669"/>
    <property type="project" value="UniProtKB-KW"/>
</dbReference>
<keyword evidence="4" id="KW-0285">Flavoprotein</keyword>
<dbReference type="InterPro" id="IPR013785">
    <property type="entry name" value="Aldolase_TIM"/>
</dbReference>
<keyword evidence="7" id="KW-0560">Oxidoreductase</keyword>
<dbReference type="GO" id="GO:0018580">
    <property type="term" value="F:nitronate monooxygenase activity"/>
    <property type="evidence" value="ECO:0007669"/>
    <property type="project" value="InterPro"/>
</dbReference>
<dbReference type="FunFam" id="3.20.20.70:FF:000154">
    <property type="entry name" value="Probable nitronate monooxygenase"/>
    <property type="match status" value="1"/>
</dbReference>
<name>A0A2S9Q3V0_9HYPH</name>
<protein>
    <recommendedName>
        <fullName evidence="11">Nitronate monooxygenase</fullName>
    </recommendedName>
    <alternativeName>
        <fullName evidence="9">Propionate 3-nitronate monooxygenase</fullName>
    </alternativeName>
</protein>
<evidence type="ECO:0000256" key="10">
    <source>
        <dbReference type="ARBA" id="ARBA00049401"/>
    </source>
</evidence>
<evidence type="ECO:0000256" key="1">
    <source>
        <dbReference type="ARBA" id="ARBA00001917"/>
    </source>
</evidence>
<evidence type="ECO:0000256" key="4">
    <source>
        <dbReference type="ARBA" id="ARBA00022630"/>
    </source>
</evidence>
<dbReference type="PANTHER" id="PTHR42747">
    <property type="entry name" value="NITRONATE MONOOXYGENASE-RELATED"/>
    <property type="match status" value="1"/>
</dbReference>
<dbReference type="Proteomes" id="UP000237682">
    <property type="component" value="Unassembled WGS sequence"/>
</dbReference>
<evidence type="ECO:0000256" key="2">
    <source>
        <dbReference type="ARBA" id="ARBA00009881"/>
    </source>
</evidence>
<dbReference type="EMBL" id="PUEJ01000016">
    <property type="protein sequence ID" value="PRH84037.1"/>
    <property type="molecule type" value="Genomic_DNA"/>
</dbReference>
<organism evidence="12 13">
    <name type="scientific">Labrys okinawensis</name>
    <dbReference type="NCBI Taxonomy" id="346911"/>
    <lineage>
        <taxon>Bacteria</taxon>
        <taxon>Pseudomonadati</taxon>
        <taxon>Pseudomonadota</taxon>
        <taxon>Alphaproteobacteria</taxon>
        <taxon>Hyphomicrobiales</taxon>
        <taxon>Xanthobacteraceae</taxon>
        <taxon>Labrys</taxon>
    </lineage>
</organism>
<evidence type="ECO:0000256" key="3">
    <source>
        <dbReference type="ARBA" id="ARBA00022575"/>
    </source>
</evidence>
<evidence type="ECO:0000256" key="5">
    <source>
        <dbReference type="ARBA" id="ARBA00022643"/>
    </source>
</evidence>
<evidence type="ECO:0000256" key="7">
    <source>
        <dbReference type="ARBA" id="ARBA00023002"/>
    </source>
</evidence>
<reference evidence="12 13" key="1">
    <citation type="submission" date="2018-02" db="EMBL/GenBank/DDBJ databases">
        <title>Whole genome sequencing of endophytic bacterium.</title>
        <authorList>
            <person name="Eedara R."/>
            <person name="Podile A.R."/>
        </authorList>
    </citation>
    <scope>NUCLEOTIDE SEQUENCE [LARGE SCALE GENOMIC DNA]</scope>
    <source>
        <strain evidence="12 13">RP1T</strain>
    </source>
</reference>
<sequence>MWPDRRIQELFGIEIPLIQAPMAGPCHYDMVIEVSEAGGLGSLPCATLTPEQVRTELGLIRQQTAKPFSVNFFSHTSPTPDAARETGWRKRLEPYYREVGIDPAAPIPSSNRAPFDDELCTLVEEFRPPIVSFHFGLPEKSLLDRVRATGAKILSSATTVDEARWLEDRGCDAIIAQGFEAGGHRGVFLTDDIATQIGTFALVPQVADAVKVPVIAAGGITDARGIVAAFALGAAAVQIGTAYMFTPQARLPAPHAAALRSPDADKTALTNLFTGRPARGIVNRLMREVGPISDLAPAFPLAGGALAPLRAKTEPQGSGDFMSLWSGQAARLAQDGYSAGELTKLLAAEALAKLGR</sequence>
<dbReference type="Gene3D" id="3.20.20.70">
    <property type="entry name" value="Aldolase class I"/>
    <property type="match status" value="1"/>
</dbReference>
<evidence type="ECO:0000256" key="11">
    <source>
        <dbReference type="ARBA" id="ARBA00067136"/>
    </source>
</evidence>
<dbReference type="RefSeq" id="WP_105865465.1">
    <property type="nucleotide sequence ID" value="NZ_PUEJ01000016.1"/>
</dbReference>
<evidence type="ECO:0000256" key="6">
    <source>
        <dbReference type="ARBA" id="ARBA00022741"/>
    </source>
</evidence>
<accession>A0A2S9Q3V0</accession>
<dbReference type="CDD" id="cd04730">
    <property type="entry name" value="NPD_like"/>
    <property type="match status" value="1"/>
</dbReference>
<keyword evidence="3" id="KW-0216">Detoxification</keyword>
<comment type="similarity">
    <text evidence="2">Belongs to the nitronate monooxygenase family. NMO class I subfamily.</text>
</comment>
<comment type="caution">
    <text evidence="12">The sequence shown here is derived from an EMBL/GenBank/DDBJ whole genome shotgun (WGS) entry which is preliminary data.</text>
</comment>
<dbReference type="Pfam" id="PF03060">
    <property type="entry name" value="NMO"/>
    <property type="match status" value="1"/>
</dbReference>
<keyword evidence="5" id="KW-0288">FMN</keyword>
<gene>
    <name evidence="12" type="ORF">C5L14_28585</name>
</gene>
<keyword evidence="6" id="KW-0547">Nucleotide-binding</keyword>
<keyword evidence="12" id="KW-0223">Dioxygenase</keyword>
<evidence type="ECO:0000256" key="9">
    <source>
        <dbReference type="ARBA" id="ARBA00031155"/>
    </source>
</evidence>
<keyword evidence="13" id="KW-1185">Reference proteome</keyword>
<evidence type="ECO:0000313" key="12">
    <source>
        <dbReference type="EMBL" id="PRH84037.1"/>
    </source>
</evidence>
<dbReference type="PANTHER" id="PTHR42747:SF3">
    <property type="entry name" value="NITRONATE MONOOXYGENASE-RELATED"/>
    <property type="match status" value="1"/>
</dbReference>
<evidence type="ECO:0000256" key="8">
    <source>
        <dbReference type="ARBA" id="ARBA00023033"/>
    </source>
</evidence>
<dbReference type="SUPFAM" id="SSF51412">
    <property type="entry name" value="Inosine monophosphate dehydrogenase (IMPDH)"/>
    <property type="match status" value="1"/>
</dbReference>
<dbReference type="OrthoDB" id="9778912at2"/>
<keyword evidence="8" id="KW-0503">Monooxygenase</keyword>
<proteinExistence type="inferred from homology"/>
<dbReference type="AlphaFoldDB" id="A0A2S9Q3V0"/>
<comment type="catalytic activity">
    <reaction evidence="10">
        <text>3 propionate 3-nitronate + 3 O2 + H2O = 3 3-oxopropanoate + 2 nitrate + nitrite + H2O2 + 3 H(+)</text>
        <dbReference type="Rhea" id="RHEA:57332"/>
        <dbReference type="ChEBI" id="CHEBI:15377"/>
        <dbReference type="ChEBI" id="CHEBI:15378"/>
        <dbReference type="ChEBI" id="CHEBI:15379"/>
        <dbReference type="ChEBI" id="CHEBI:16240"/>
        <dbReference type="ChEBI" id="CHEBI:16301"/>
        <dbReference type="ChEBI" id="CHEBI:17632"/>
        <dbReference type="ChEBI" id="CHEBI:33190"/>
        <dbReference type="ChEBI" id="CHEBI:136067"/>
    </reaction>
</comment>